<feature type="transmembrane region" description="Helical" evidence="1">
    <location>
        <begin position="29"/>
        <end position="54"/>
    </location>
</feature>
<gene>
    <name evidence="2" type="ORF">BXY66_1340</name>
</gene>
<name>A0A4R1NMC2_9RHOB</name>
<dbReference type="EMBL" id="SMGR01000001">
    <property type="protein sequence ID" value="TCL09295.1"/>
    <property type="molecule type" value="Genomic_DNA"/>
</dbReference>
<keyword evidence="1" id="KW-0472">Membrane</keyword>
<evidence type="ECO:0000313" key="3">
    <source>
        <dbReference type="Proteomes" id="UP000295673"/>
    </source>
</evidence>
<sequence length="140" mass="15819">MIPRLLSDNVHAVLLRYFGRAKADRLYIFYYRFSGLIFSALILIAGGVAFIALYEPTHYKAQNKLLVPVQFIYQHASDTGQARVYATFELPDGNSRTVSTQSLAIAASTLESICVFRLSSVDGKERYRWVPLSDCDHTSY</sequence>
<comment type="caution">
    <text evidence="2">The sequence shown here is derived from an EMBL/GenBank/DDBJ whole genome shotgun (WGS) entry which is preliminary data.</text>
</comment>
<keyword evidence="1" id="KW-1133">Transmembrane helix</keyword>
<evidence type="ECO:0000256" key="1">
    <source>
        <dbReference type="SAM" id="Phobius"/>
    </source>
</evidence>
<dbReference type="AlphaFoldDB" id="A0A4R1NMC2"/>
<accession>A0A4R1NMC2</accession>
<proteinExistence type="predicted"/>
<keyword evidence="3" id="KW-1185">Reference proteome</keyword>
<evidence type="ECO:0000313" key="2">
    <source>
        <dbReference type="EMBL" id="TCL09295.1"/>
    </source>
</evidence>
<keyword evidence="1" id="KW-0812">Transmembrane</keyword>
<organism evidence="2 3">
    <name type="scientific">Shimia isoporae</name>
    <dbReference type="NCBI Taxonomy" id="647720"/>
    <lineage>
        <taxon>Bacteria</taxon>
        <taxon>Pseudomonadati</taxon>
        <taxon>Pseudomonadota</taxon>
        <taxon>Alphaproteobacteria</taxon>
        <taxon>Rhodobacterales</taxon>
        <taxon>Roseobacteraceae</taxon>
    </lineage>
</organism>
<reference evidence="2 3" key="1">
    <citation type="submission" date="2019-03" db="EMBL/GenBank/DDBJ databases">
        <title>Genomic Encyclopedia of Archaeal and Bacterial Type Strains, Phase II (KMG-II): from individual species to whole genera.</title>
        <authorList>
            <person name="Goeker M."/>
        </authorList>
    </citation>
    <scope>NUCLEOTIDE SEQUENCE [LARGE SCALE GENOMIC DNA]</scope>
    <source>
        <strain evidence="2 3">DSM 26433</strain>
    </source>
</reference>
<dbReference type="RefSeq" id="WP_132859342.1">
    <property type="nucleotide sequence ID" value="NZ_SMGR01000001.1"/>
</dbReference>
<protein>
    <submittedName>
        <fullName evidence="2">Uncharacterized protein</fullName>
    </submittedName>
</protein>
<dbReference type="Proteomes" id="UP000295673">
    <property type="component" value="Unassembled WGS sequence"/>
</dbReference>